<dbReference type="InterPro" id="IPR011495">
    <property type="entry name" value="Sig_transdc_His_kin_sub2_dim/P"/>
</dbReference>
<dbReference type="GO" id="GO:0004673">
    <property type="term" value="F:protein histidine kinase activity"/>
    <property type="evidence" value="ECO:0007669"/>
    <property type="project" value="UniProtKB-EC"/>
</dbReference>
<organism evidence="11 12">
    <name type="scientific">Cardidatus Bartonella washoeensis 085-0475</name>
    <dbReference type="NCBI Taxonomy" id="1094564"/>
    <lineage>
        <taxon>Bacteria</taxon>
        <taxon>Pseudomonadati</taxon>
        <taxon>Pseudomonadota</taxon>
        <taxon>Alphaproteobacteria</taxon>
        <taxon>Hyphomicrobiales</taxon>
        <taxon>Bartonellaceae</taxon>
        <taxon>Bartonella</taxon>
    </lineage>
</organism>
<protein>
    <recommendedName>
        <fullName evidence="2">histidine kinase</fullName>
        <ecNumber evidence="2">2.7.13.3</ecNumber>
    </recommendedName>
</protein>
<reference evidence="11 12" key="1">
    <citation type="submission" date="2012-03" db="EMBL/GenBank/DDBJ databases">
        <title>The Genome Sequence of Bartonella washoensis 085-0475.</title>
        <authorList>
            <consortium name="The Broad Institute Genome Sequencing Platform"/>
            <consortium name="The Broad Institute Genome Sequencing Center for Infectious Disease"/>
            <person name="Feldgarden M."/>
            <person name="Kirby J."/>
            <person name="Kosoy M."/>
            <person name="Birtles R."/>
            <person name="Probert W.S."/>
            <person name="Chiaraviglio L."/>
            <person name="Young S.K."/>
            <person name="Zeng Q."/>
            <person name="Gargeya S."/>
            <person name="Fitzgerald M."/>
            <person name="Haas B."/>
            <person name="Abouelleil A."/>
            <person name="Alvarado L."/>
            <person name="Arachchi H.M."/>
            <person name="Berlin A."/>
            <person name="Chapman S.B."/>
            <person name="Gearin G."/>
            <person name="Goldberg J."/>
            <person name="Griggs A."/>
            <person name="Gujja S."/>
            <person name="Hansen M."/>
            <person name="Heiman D."/>
            <person name="Howarth C."/>
            <person name="Larimer J."/>
            <person name="Lui A."/>
            <person name="MacDonald P.J.P."/>
            <person name="McCowen C."/>
            <person name="Montmayeur A."/>
            <person name="Murphy C."/>
            <person name="Neiman D."/>
            <person name="Pearson M."/>
            <person name="Priest M."/>
            <person name="Roberts A."/>
            <person name="Saif S."/>
            <person name="Shea T."/>
            <person name="Sisk P."/>
            <person name="Stolte C."/>
            <person name="Sykes S."/>
            <person name="Wortman J."/>
            <person name="Nusbaum C."/>
            <person name="Birren B."/>
        </authorList>
    </citation>
    <scope>NUCLEOTIDE SEQUENCE [LARGE SCALE GENOMIC DNA]</scope>
    <source>
        <strain evidence="11 12">085-0475</strain>
    </source>
</reference>
<keyword evidence="3" id="KW-0597">Phosphoprotein</keyword>
<dbReference type="Pfam" id="PF02518">
    <property type="entry name" value="HATPase_c"/>
    <property type="match status" value="1"/>
</dbReference>
<evidence type="ECO:0000256" key="4">
    <source>
        <dbReference type="ARBA" id="ARBA00022679"/>
    </source>
</evidence>
<dbReference type="EMBL" id="AILX01000026">
    <property type="protein sequence ID" value="EJF83547.1"/>
    <property type="molecule type" value="Genomic_DNA"/>
</dbReference>
<dbReference type="AlphaFoldDB" id="J1JG96"/>
<dbReference type="InterPro" id="IPR003594">
    <property type="entry name" value="HATPase_dom"/>
</dbReference>
<keyword evidence="4" id="KW-0808">Transferase</keyword>
<name>J1JG96_9HYPH</name>
<feature type="transmembrane region" description="Helical" evidence="9">
    <location>
        <begin position="190"/>
        <end position="211"/>
    </location>
</feature>
<dbReference type="PANTHER" id="PTHR41523:SF8">
    <property type="entry name" value="ETHYLENE RESPONSE SENSOR PROTEIN"/>
    <property type="match status" value="1"/>
</dbReference>
<evidence type="ECO:0000256" key="8">
    <source>
        <dbReference type="SAM" id="Coils"/>
    </source>
</evidence>
<dbReference type="SUPFAM" id="SSF55874">
    <property type="entry name" value="ATPase domain of HSP90 chaperone/DNA topoisomerase II/histidine kinase"/>
    <property type="match status" value="1"/>
</dbReference>
<keyword evidence="9" id="KW-1133">Transmembrane helix</keyword>
<keyword evidence="9" id="KW-0812">Transmembrane</keyword>
<evidence type="ECO:0000256" key="6">
    <source>
        <dbReference type="ARBA" id="ARBA00022777"/>
    </source>
</evidence>
<keyword evidence="5" id="KW-0547">Nucleotide-binding</keyword>
<keyword evidence="7" id="KW-0067">ATP-binding</keyword>
<dbReference type="InterPro" id="IPR036890">
    <property type="entry name" value="HATPase_C_sf"/>
</dbReference>
<keyword evidence="8" id="KW-0175">Coiled coil</keyword>
<comment type="catalytic activity">
    <reaction evidence="1">
        <text>ATP + protein L-histidine = ADP + protein N-phospho-L-histidine.</text>
        <dbReference type="EC" id="2.7.13.3"/>
    </reaction>
</comment>
<sequence length="470" mass="52923">MTTKTNFLPQSSLSDSTISRWRWVAIIVSLVMALLASAFIMLLSNAVDREVAQLNTSSELREQADLVLISLIDMAVADRSYAKTRNAEDKARFESAVRSLDDLLEYTELIVYAHPQWYEWFTAFKKEVEARKDFMNAHMLALDTLPDQSSAPVEMQKIQVARLAQLMTNFMNGDDVVRQKQREGIALMRAALTLAAIVSVVSTFISAYFVINRFQRDVRALKMYQLLLHSENIALEARVKERTQELESARNHAEKERQRVEMLLQDASHRIGNSLGTVSSLLGLQLNRSKNEEVRSVLGAARDRIQTISIAHRRLRLSDDMETTLLAEFLSAVVHDVELAVPFELRGNITIHTNFKDCRLSSRDATTLGIILGELLTNSLKHAFPDKRAGHIYILFGPQQDGQLMLIVEDNGVGMKHQTSEQKAGLGRLVIEQLCMQFGEKPLFEKSDLGGTKVIIPLPKLQTKDSSILS</sequence>
<dbReference type="EC" id="2.7.13.3" evidence="2"/>
<evidence type="ECO:0000256" key="3">
    <source>
        <dbReference type="ARBA" id="ARBA00022553"/>
    </source>
</evidence>
<dbReference type="PANTHER" id="PTHR41523">
    <property type="entry name" value="TWO-COMPONENT SYSTEM SENSOR PROTEIN"/>
    <property type="match status" value="1"/>
</dbReference>
<feature type="coiled-coil region" evidence="8">
    <location>
        <begin position="232"/>
        <end position="270"/>
    </location>
</feature>
<feature type="domain" description="Histidine kinase" evidence="10">
    <location>
        <begin position="266"/>
        <end position="462"/>
    </location>
</feature>
<dbReference type="Gene3D" id="3.30.565.10">
    <property type="entry name" value="Histidine kinase-like ATPase, C-terminal domain"/>
    <property type="match status" value="1"/>
</dbReference>
<comment type="caution">
    <text evidence="11">The sequence shown here is derived from an EMBL/GenBank/DDBJ whole genome shotgun (WGS) entry which is preliminary data.</text>
</comment>
<gene>
    <name evidence="11" type="ORF">MCW_01347</name>
</gene>
<dbReference type="PROSITE" id="PS50109">
    <property type="entry name" value="HIS_KIN"/>
    <property type="match status" value="1"/>
</dbReference>
<evidence type="ECO:0000259" key="10">
    <source>
        <dbReference type="PROSITE" id="PS50109"/>
    </source>
</evidence>
<evidence type="ECO:0000256" key="2">
    <source>
        <dbReference type="ARBA" id="ARBA00012438"/>
    </source>
</evidence>
<dbReference type="GO" id="GO:0005524">
    <property type="term" value="F:ATP binding"/>
    <property type="evidence" value="ECO:0007669"/>
    <property type="project" value="UniProtKB-KW"/>
</dbReference>
<dbReference type="HOGENOM" id="CLU_045942_0_0_5"/>
<dbReference type="RefSeq" id="WP_006926131.1">
    <property type="nucleotide sequence ID" value="NZ_JH725102.1"/>
</dbReference>
<dbReference type="Pfam" id="PF07568">
    <property type="entry name" value="HisKA_2"/>
    <property type="match status" value="1"/>
</dbReference>
<dbReference type="Proteomes" id="UP000002646">
    <property type="component" value="Unassembled WGS sequence"/>
</dbReference>
<keyword evidence="6" id="KW-0418">Kinase</keyword>
<dbReference type="STRING" id="1094564.MCW_01347"/>
<proteinExistence type="predicted"/>
<evidence type="ECO:0000256" key="9">
    <source>
        <dbReference type="SAM" id="Phobius"/>
    </source>
</evidence>
<evidence type="ECO:0000256" key="5">
    <source>
        <dbReference type="ARBA" id="ARBA00022741"/>
    </source>
</evidence>
<dbReference type="OrthoDB" id="7991996at2"/>
<evidence type="ECO:0000313" key="12">
    <source>
        <dbReference type="Proteomes" id="UP000002646"/>
    </source>
</evidence>
<evidence type="ECO:0000313" key="11">
    <source>
        <dbReference type="EMBL" id="EJF83547.1"/>
    </source>
</evidence>
<evidence type="ECO:0000256" key="1">
    <source>
        <dbReference type="ARBA" id="ARBA00000085"/>
    </source>
</evidence>
<keyword evidence="9" id="KW-0472">Membrane</keyword>
<dbReference type="PATRIC" id="fig|1094564.3.peg.1577"/>
<evidence type="ECO:0000256" key="7">
    <source>
        <dbReference type="ARBA" id="ARBA00022840"/>
    </source>
</evidence>
<feature type="transmembrane region" description="Helical" evidence="9">
    <location>
        <begin position="20"/>
        <end position="43"/>
    </location>
</feature>
<dbReference type="InterPro" id="IPR005467">
    <property type="entry name" value="His_kinase_dom"/>
</dbReference>
<accession>J1JG96</accession>